<reference evidence="2 3" key="1">
    <citation type="submission" date="2021-04" db="EMBL/GenBank/DDBJ databases">
        <authorList>
            <person name="Ivanova A."/>
        </authorList>
    </citation>
    <scope>NUCLEOTIDE SEQUENCE [LARGE SCALE GENOMIC DNA]</scope>
    <source>
        <strain evidence="2 3">G18</strain>
    </source>
</reference>
<dbReference type="RefSeq" id="WP_210663555.1">
    <property type="nucleotide sequence ID" value="NZ_JAGKQQ010000002.1"/>
</dbReference>
<organism evidence="2 3">
    <name type="scientific">Gemmata palustris</name>
    <dbReference type="NCBI Taxonomy" id="2822762"/>
    <lineage>
        <taxon>Bacteria</taxon>
        <taxon>Pseudomonadati</taxon>
        <taxon>Planctomycetota</taxon>
        <taxon>Planctomycetia</taxon>
        <taxon>Gemmatales</taxon>
        <taxon>Gemmataceae</taxon>
        <taxon>Gemmata</taxon>
    </lineage>
</organism>
<feature type="transmembrane region" description="Helical" evidence="1">
    <location>
        <begin position="92"/>
        <end position="112"/>
    </location>
</feature>
<keyword evidence="3" id="KW-1185">Reference proteome</keyword>
<evidence type="ECO:0008006" key="4">
    <source>
        <dbReference type="Google" id="ProtNLM"/>
    </source>
</evidence>
<feature type="transmembrane region" description="Helical" evidence="1">
    <location>
        <begin position="65"/>
        <end position="85"/>
    </location>
</feature>
<comment type="caution">
    <text evidence="2">The sequence shown here is derived from an EMBL/GenBank/DDBJ whole genome shotgun (WGS) entry which is preliminary data.</text>
</comment>
<evidence type="ECO:0000313" key="2">
    <source>
        <dbReference type="EMBL" id="MBP3960993.1"/>
    </source>
</evidence>
<evidence type="ECO:0000313" key="3">
    <source>
        <dbReference type="Proteomes" id="UP000676565"/>
    </source>
</evidence>
<name>A0ABS5C515_9BACT</name>
<dbReference type="Proteomes" id="UP000676565">
    <property type="component" value="Unassembled WGS sequence"/>
</dbReference>
<proteinExistence type="predicted"/>
<feature type="transmembrane region" description="Helical" evidence="1">
    <location>
        <begin position="9"/>
        <end position="32"/>
    </location>
</feature>
<keyword evidence="1" id="KW-0812">Transmembrane</keyword>
<protein>
    <recommendedName>
        <fullName evidence="4">DUF998 domain-containing protein</fullName>
    </recommendedName>
</protein>
<keyword evidence="1" id="KW-1133">Transmembrane helix</keyword>
<sequence>MHPTTRERFVWLAFGLWAVGGVVWVLATGYVADLRWDYSAELTFQYVGHVPGPDTPYAKGVRLNALWELLSFGSIGYAAIGAFLFRRRGCVVFGAAVAIVVFSWLAPCTVGLGHL</sequence>
<gene>
    <name evidence="2" type="ORF">J8F10_37710</name>
</gene>
<keyword evidence="1" id="KW-0472">Membrane</keyword>
<evidence type="ECO:0000256" key="1">
    <source>
        <dbReference type="SAM" id="Phobius"/>
    </source>
</evidence>
<dbReference type="EMBL" id="JAGKQQ010000002">
    <property type="protein sequence ID" value="MBP3960993.1"/>
    <property type="molecule type" value="Genomic_DNA"/>
</dbReference>
<accession>A0ABS5C515</accession>